<keyword evidence="2" id="KW-1185">Reference proteome</keyword>
<evidence type="ECO:0008006" key="3">
    <source>
        <dbReference type="Google" id="ProtNLM"/>
    </source>
</evidence>
<reference evidence="1" key="1">
    <citation type="submission" date="2023-07" db="EMBL/GenBank/DDBJ databases">
        <title>A collection of bacterial strains from the Burkholderia cepacia Research Laboratory and Repository.</title>
        <authorList>
            <person name="Lipuma J."/>
            <person name="Spilker T."/>
            <person name="Caverly L."/>
        </authorList>
    </citation>
    <scope>NUCLEOTIDE SEQUENCE</scope>
    <source>
        <strain evidence="1">AU45194</strain>
    </source>
</reference>
<dbReference type="EMBL" id="JAUJQL010000029">
    <property type="protein sequence ID" value="MDN7528016.1"/>
    <property type="molecule type" value="Genomic_DNA"/>
</dbReference>
<gene>
    <name evidence="1" type="ORF">QZM70_34255</name>
</gene>
<evidence type="ECO:0000313" key="1">
    <source>
        <dbReference type="EMBL" id="MDN7528016.1"/>
    </source>
</evidence>
<evidence type="ECO:0000313" key="2">
    <source>
        <dbReference type="Proteomes" id="UP001172217"/>
    </source>
</evidence>
<proteinExistence type="predicted"/>
<protein>
    <recommendedName>
        <fullName evidence="3">Lipoprotein</fullName>
    </recommendedName>
</protein>
<sequence>MKYSQIKISLSIFGVMLVIFGFQQDARSQNLADERSPLSRIHEVADQADLSNQSLFSRIIGMKMESGQVIIAPFSFERCGVASPPERPVTIRQFIYHDVPWFLDSSKNGRLPCSANYVEKLGNDNRIEAVSAKISIDTTKICITQSDIVQNFQSSSKSSEYVPSGFAYRYLGKGGVNVWFLSSLNNMASKCTETILFQQNF</sequence>
<dbReference type="RefSeq" id="WP_124919379.1">
    <property type="nucleotide sequence ID" value="NZ_JAUJQA010000038.1"/>
</dbReference>
<name>A0ABT8P2E5_9BURK</name>
<organism evidence="1 2">
    <name type="scientific">Burkholderia orbicola</name>
    <dbReference type="NCBI Taxonomy" id="2978683"/>
    <lineage>
        <taxon>Bacteria</taxon>
        <taxon>Pseudomonadati</taxon>
        <taxon>Pseudomonadota</taxon>
        <taxon>Betaproteobacteria</taxon>
        <taxon>Burkholderiales</taxon>
        <taxon>Burkholderiaceae</taxon>
        <taxon>Burkholderia</taxon>
        <taxon>Burkholderia cepacia complex</taxon>
    </lineage>
</organism>
<accession>A0ABT8P2E5</accession>
<dbReference type="Proteomes" id="UP001172217">
    <property type="component" value="Unassembled WGS sequence"/>
</dbReference>
<comment type="caution">
    <text evidence="1">The sequence shown here is derived from an EMBL/GenBank/DDBJ whole genome shotgun (WGS) entry which is preliminary data.</text>
</comment>